<dbReference type="GO" id="GO:0050515">
    <property type="term" value="F:4-(cytidine 5'-diphospho)-2-C-methyl-D-erythritol kinase activity"/>
    <property type="evidence" value="ECO:0007669"/>
    <property type="project" value="UniProtKB-UniRule"/>
</dbReference>
<evidence type="ECO:0000256" key="1">
    <source>
        <dbReference type="ARBA" id="ARBA00009684"/>
    </source>
</evidence>
<reference evidence="12 13" key="1">
    <citation type="journal article" date="2017" name="ISME J.">
        <title>Potential for microbial H2 and metal transformations associated with novel bacteria and archaea in deep terrestrial subsurface sediments.</title>
        <authorList>
            <person name="Hernsdorf A.W."/>
            <person name="Amano Y."/>
            <person name="Miyakawa K."/>
            <person name="Ise K."/>
            <person name="Suzuki Y."/>
            <person name="Anantharaman K."/>
            <person name="Probst A."/>
            <person name="Burstein D."/>
            <person name="Thomas B.C."/>
            <person name="Banfield J.F."/>
        </authorList>
    </citation>
    <scope>NUCLEOTIDE SEQUENCE [LARGE SCALE GENOMIC DNA]</scope>
    <source>
        <strain evidence="12">HGW-Wallbacteria-1</strain>
    </source>
</reference>
<dbReference type="SUPFAM" id="SSF55060">
    <property type="entry name" value="GHMP Kinase, C-terminal domain"/>
    <property type="match status" value="1"/>
</dbReference>
<dbReference type="SUPFAM" id="SSF54211">
    <property type="entry name" value="Ribosomal protein S5 domain 2-like"/>
    <property type="match status" value="1"/>
</dbReference>
<dbReference type="Pfam" id="PF00288">
    <property type="entry name" value="GHMP_kinases_N"/>
    <property type="match status" value="1"/>
</dbReference>
<dbReference type="InterPro" id="IPR006204">
    <property type="entry name" value="GHMP_kinase_N_dom"/>
</dbReference>
<comment type="similarity">
    <text evidence="1 9">Belongs to the GHMP kinase family. IspE subfamily.</text>
</comment>
<dbReference type="Gene3D" id="3.30.70.890">
    <property type="entry name" value="GHMP kinase, C-terminal domain"/>
    <property type="match status" value="1"/>
</dbReference>
<feature type="binding site" evidence="9">
    <location>
        <begin position="94"/>
        <end position="104"/>
    </location>
    <ligand>
        <name>ATP</name>
        <dbReference type="ChEBI" id="CHEBI:30616"/>
    </ligand>
</feature>
<comment type="caution">
    <text evidence="12">The sequence shown here is derived from an EMBL/GenBank/DDBJ whole genome shotgun (WGS) entry which is preliminary data.</text>
</comment>
<evidence type="ECO:0000313" key="13">
    <source>
        <dbReference type="Proteomes" id="UP000233256"/>
    </source>
</evidence>
<evidence type="ECO:0000259" key="10">
    <source>
        <dbReference type="Pfam" id="PF00288"/>
    </source>
</evidence>
<comment type="catalytic activity">
    <reaction evidence="9">
        <text>4-CDP-2-C-methyl-D-erythritol + ATP = 4-CDP-2-C-methyl-D-erythritol 2-phosphate + ADP + H(+)</text>
        <dbReference type="Rhea" id="RHEA:18437"/>
        <dbReference type="ChEBI" id="CHEBI:15378"/>
        <dbReference type="ChEBI" id="CHEBI:30616"/>
        <dbReference type="ChEBI" id="CHEBI:57823"/>
        <dbReference type="ChEBI" id="CHEBI:57919"/>
        <dbReference type="ChEBI" id="CHEBI:456216"/>
        <dbReference type="EC" id="2.7.1.148"/>
    </reaction>
</comment>
<keyword evidence="5 9" id="KW-0547">Nucleotide-binding</keyword>
<dbReference type="PANTHER" id="PTHR43527:SF2">
    <property type="entry name" value="4-DIPHOSPHOCYTIDYL-2-C-METHYL-D-ERYTHRITOL KINASE, CHLOROPLASTIC"/>
    <property type="match status" value="1"/>
</dbReference>
<dbReference type="EMBL" id="PGXC01000101">
    <property type="protein sequence ID" value="PKK87822.1"/>
    <property type="molecule type" value="Genomic_DNA"/>
</dbReference>
<feature type="active site" evidence="9">
    <location>
        <position position="136"/>
    </location>
</feature>
<dbReference type="AlphaFoldDB" id="A0A2N1PHM0"/>
<dbReference type="NCBIfam" id="TIGR00154">
    <property type="entry name" value="ispE"/>
    <property type="match status" value="1"/>
</dbReference>
<dbReference type="PANTHER" id="PTHR43527">
    <property type="entry name" value="4-DIPHOSPHOCYTIDYL-2-C-METHYL-D-ERYTHRITOL KINASE, CHLOROPLASTIC"/>
    <property type="match status" value="1"/>
</dbReference>
<feature type="domain" description="GHMP kinase C-terminal" evidence="11">
    <location>
        <begin position="199"/>
        <end position="261"/>
    </location>
</feature>
<evidence type="ECO:0000256" key="5">
    <source>
        <dbReference type="ARBA" id="ARBA00022741"/>
    </source>
</evidence>
<evidence type="ECO:0000313" key="12">
    <source>
        <dbReference type="EMBL" id="PKK87822.1"/>
    </source>
</evidence>
<evidence type="ECO:0000256" key="3">
    <source>
        <dbReference type="ARBA" id="ARBA00017473"/>
    </source>
</evidence>
<dbReference type="GO" id="GO:0005524">
    <property type="term" value="F:ATP binding"/>
    <property type="evidence" value="ECO:0007669"/>
    <property type="project" value="UniProtKB-UniRule"/>
</dbReference>
<evidence type="ECO:0000256" key="4">
    <source>
        <dbReference type="ARBA" id="ARBA00022679"/>
    </source>
</evidence>
<organism evidence="12 13">
    <name type="scientific">Candidatus Wallbacteria bacterium HGW-Wallbacteria-1</name>
    <dbReference type="NCBI Taxonomy" id="2013854"/>
    <lineage>
        <taxon>Bacteria</taxon>
        <taxon>Candidatus Walliibacteriota</taxon>
    </lineage>
</organism>
<evidence type="ECO:0000259" key="11">
    <source>
        <dbReference type="Pfam" id="PF08544"/>
    </source>
</evidence>
<dbReference type="InterPro" id="IPR004424">
    <property type="entry name" value="IspE"/>
</dbReference>
<keyword evidence="6 9" id="KW-0418">Kinase</keyword>
<evidence type="ECO:0000256" key="6">
    <source>
        <dbReference type="ARBA" id="ARBA00022777"/>
    </source>
</evidence>
<keyword evidence="9" id="KW-0414">Isoprene biosynthesis</keyword>
<evidence type="ECO:0000256" key="7">
    <source>
        <dbReference type="ARBA" id="ARBA00022840"/>
    </source>
</evidence>
<gene>
    <name evidence="9" type="primary">ispE</name>
    <name evidence="12" type="ORF">CVV64_21415</name>
</gene>
<dbReference type="GO" id="GO:0019288">
    <property type="term" value="P:isopentenyl diphosphate biosynthetic process, methylerythritol 4-phosphate pathway"/>
    <property type="evidence" value="ECO:0007669"/>
    <property type="project" value="UniProtKB-UniRule"/>
</dbReference>
<comment type="function">
    <text evidence="9">Catalyzes the phosphorylation of the position 2 hydroxy group of 4-diphosphocytidyl-2C-methyl-D-erythritol.</text>
</comment>
<proteinExistence type="inferred from homology"/>
<dbReference type="InterPro" id="IPR036554">
    <property type="entry name" value="GHMP_kinase_C_sf"/>
</dbReference>
<keyword evidence="4 9" id="KW-0808">Transferase</keyword>
<evidence type="ECO:0000256" key="2">
    <source>
        <dbReference type="ARBA" id="ARBA00012052"/>
    </source>
</evidence>
<dbReference type="EC" id="2.7.1.148" evidence="2 9"/>
<dbReference type="Gene3D" id="3.30.230.10">
    <property type="match status" value="1"/>
</dbReference>
<dbReference type="HAMAP" id="MF_00061">
    <property type="entry name" value="IspE"/>
    <property type="match status" value="1"/>
</dbReference>
<comment type="pathway">
    <text evidence="9">Isoprenoid biosynthesis; isopentenyl diphosphate biosynthesis via DXP pathway; isopentenyl diphosphate from 1-deoxy-D-xylulose 5-phosphate: step 3/6.</text>
</comment>
<feature type="active site" evidence="9">
    <location>
        <position position="11"/>
    </location>
</feature>
<feature type="domain" description="GHMP kinase N-terminal" evidence="10">
    <location>
        <begin position="66"/>
        <end position="144"/>
    </location>
</feature>
<dbReference type="UniPathway" id="UPA00056">
    <property type="reaction ID" value="UER00094"/>
</dbReference>
<evidence type="ECO:0000256" key="8">
    <source>
        <dbReference type="ARBA" id="ARBA00032554"/>
    </source>
</evidence>
<dbReference type="InterPro" id="IPR014721">
    <property type="entry name" value="Ribsml_uS5_D2-typ_fold_subgr"/>
</dbReference>
<protein>
    <recommendedName>
        <fullName evidence="3 9">4-diphosphocytidyl-2-C-methyl-D-erythritol kinase</fullName>
        <shortName evidence="9">CMK</shortName>
        <ecNumber evidence="2 9">2.7.1.148</ecNumber>
    </recommendedName>
    <alternativeName>
        <fullName evidence="8 9">4-(cytidine-5'-diphospho)-2-C-methyl-D-erythritol kinase</fullName>
    </alternativeName>
</protein>
<dbReference type="InterPro" id="IPR020568">
    <property type="entry name" value="Ribosomal_Su5_D2-typ_SF"/>
</dbReference>
<evidence type="ECO:0000256" key="9">
    <source>
        <dbReference type="HAMAP-Rule" id="MF_00061"/>
    </source>
</evidence>
<accession>A0A2N1PHM0</accession>
<dbReference type="InterPro" id="IPR013750">
    <property type="entry name" value="GHMP_kinase_C_dom"/>
</dbReference>
<sequence length="292" mass="32276">MNRVIQKAKAKVNLSLDVIGIREDGYHEMKMINHSIELNDVLTFEACDEGIWLTSNEDTIPLDERNLVIKAARKLHHQFNVKQGVKIHLEKRIPAQAGLAGGSSDAAATLKGLNTLWQLGLSQSELLSIGVTIGADVPYCLVGGTALVEGIGEKITPLKELRKMAVLVVKPDIDIATPWAFKKLDDSIIAKHPDIKAIIELLEDDDYEGLQAKLGNVFEAIAFTDYPEIEVIKKEMLEQGALAAIMTGSGSTVIGYYRDQEFAVKSWQQFKEKYMMCFLSKTEESEGENDVG</sequence>
<dbReference type="PIRSF" id="PIRSF010376">
    <property type="entry name" value="IspE"/>
    <property type="match status" value="1"/>
</dbReference>
<dbReference type="GO" id="GO:0016114">
    <property type="term" value="P:terpenoid biosynthetic process"/>
    <property type="evidence" value="ECO:0007669"/>
    <property type="project" value="UniProtKB-UniRule"/>
</dbReference>
<name>A0A2N1PHM0_9BACT</name>
<dbReference type="Pfam" id="PF08544">
    <property type="entry name" value="GHMP_kinases_C"/>
    <property type="match status" value="1"/>
</dbReference>
<dbReference type="Proteomes" id="UP000233256">
    <property type="component" value="Unassembled WGS sequence"/>
</dbReference>
<keyword evidence="7 9" id="KW-0067">ATP-binding</keyword>